<dbReference type="SMART" id="SM00487">
    <property type="entry name" value="DEXDc"/>
    <property type="match status" value="1"/>
</dbReference>
<dbReference type="Pfam" id="PF13087">
    <property type="entry name" value="AAA_12"/>
    <property type="match status" value="1"/>
</dbReference>
<dbReference type="InterPro" id="IPR036867">
    <property type="entry name" value="R3H_dom_sf"/>
</dbReference>
<dbReference type="GO" id="GO:0003723">
    <property type="term" value="F:RNA binding"/>
    <property type="evidence" value="ECO:0007669"/>
    <property type="project" value="UniProtKB-KW"/>
</dbReference>
<dbReference type="PANTHER" id="PTHR43788">
    <property type="entry name" value="DNA2/NAM7 HELICASE FAMILY MEMBER"/>
    <property type="match status" value="1"/>
</dbReference>
<evidence type="ECO:0000256" key="10">
    <source>
        <dbReference type="ARBA" id="ARBA00023242"/>
    </source>
</evidence>
<evidence type="ECO:0000313" key="15">
    <source>
        <dbReference type="EMBL" id="KAJ6220175.1"/>
    </source>
</evidence>
<dbReference type="SUPFAM" id="SSF82708">
    <property type="entry name" value="R3H domain"/>
    <property type="match status" value="1"/>
</dbReference>
<keyword evidence="7" id="KW-0347">Helicase</keyword>
<dbReference type="InterPro" id="IPR050534">
    <property type="entry name" value="Coronavir_polyprotein_1ab"/>
</dbReference>
<dbReference type="FunFam" id="3.30.1370.50:FF:000002">
    <property type="entry name" value="Immunoglobulin mu DNA-binding protein 2"/>
    <property type="match status" value="1"/>
</dbReference>
<protein>
    <recommendedName>
        <fullName evidence="14">R3H domain-containing protein</fullName>
    </recommendedName>
</protein>
<keyword evidence="12" id="KW-0175">Coiled coil</keyword>
<feature type="coiled-coil region" evidence="12">
    <location>
        <begin position="338"/>
        <end position="365"/>
    </location>
</feature>
<dbReference type="InterPro" id="IPR041677">
    <property type="entry name" value="DNA2/NAM7_AAA_11"/>
</dbReference>
<dbReference type="InterPro" id="IPR014001">
    <property type="entry name" value="Helicase_ATP-bd"/>
</dbReference>
<evidence type="ECO:0000313" key="16">
    <source>
        <dbReference type="Proteomes" id="UP001142055"/>
    </source>
</evidence>
<keyword evidence="16" id="KW-1185">Reference proteome</keyword>
<evidence type="ECO:0000259" key="14">
    <source>
        <dbReference type="PROSITE" id="PS51061"/>
    </source>
</evidence>
<dbReference type="GO" id="GO:0005524">
    <property type="term" value="F:ATP binding"/>
    <property type="evidence" value="ECO:0007669"/>
    <property type="project" value="UniProtKB-KW"/>
</dbReference>
<evidence type="ECO:0000256" key="8">
    <source>
        <dbReference type="ARBA" id="ARBA00022840"/>
    </source>
</evidence>
<evidence type="ECO:0000256" key="1">
    <source>
        <dbReference type="ARBA" id="ARBA00004123"/>
    </source>
</evidence>
<evidence type="ECO:0000256" key="4">
    <source>
        <dbReference type="ARBA" id="ARBA00022490"/>
    </source>
</evidence>
<dbReference type="InterPro" id="IPR027417">
    <property type="entry name" value="P-loop_NTPase"/>
</dbReference>
<dbReference type="Pfam" id="PF13086">
    <property type="entry name" value="AAA_11"/>
    <property type="match status" value="1"/>
</dbReference>
<evidence type="ECO:0000256" key="13">
    <source>
        <dbReference type="SAM" id="MobiDB-lite"/>
    </source>
</evidence>
<evidence type="ECO:0000256" key="12">
    <source>
        <dbReference type="SAM" id="Coils"/>
    </source>
</evidence>
<accession>A0A9Q0MAK4</accession>
<dbReference type="GO" id="GO:0003677">
    <property type="term" value="F:DNA binding"/>
    <property type="evidence" value="ECO:0007669"/>
    <property type="project" value="UniProtKB-ARBA"/>
</dbReference>
<dbReference type="Gene3D" id="3.40.50.300">
    <property type="entry name" value="P-loop containing nucleotide triphosphate hydrolases"/>
    <property type="match status" value="2"/>
</dbReference>
<evidence type="ECO:0000256" key="5">
    <source>
        <dbReference type="ARBA" id="ARBA00022741"/>
    </source>
</evidence>
<evidence type="ECO:0000256" key="3">
    <source>
        <dbReference type="ARBA" id="ARBA00007913"/>
    </source>
</evidence>
<comment type="subcellular location">
    <subcellularLocation>
        <location evidence="2">Cytoplasm</location>
    </subcellularLocation>
    <subcellularLocation>
        <location evidence="1">Nucleus</location>
    </subcellularLocation>
</comment>
<evidence type="ECO:0000256" key="7">
    <source>
        <dbReference type="ARBA" id="ARBA00022806"/>
    </source>
</evidence>
<dbReference type="Pfam" id="PF21138">
    <property type="entry name" value="SMUBP-2_HCS1_1B"/>
    <property type="match status" value="1"/>
</dbReference>
<dbReference type="Gene3D" id="3.30.1370.50">
    <property type="entry name" value="R3H-like domain"/>
    <property type="match status" value="1"/>
</dbReference>
<dbReference type="SUPFAM" id="SSF52540">
    <property type="entry name" value="P-loop containing nucleoside triphosphate hydrolases"/>
    <property type="match status" value="1"/>
</dbReference>
<dbReference type="Pfam" id="PF01424">
    <property type="entry name" value="R3H"/>
    <property type="match status" value="1"/>
</dbReference>
<gene>
    <name evidence="15" type="ORF">RDWZM_005987</name>
</gene>
<proteinExistence type="inferred from homology"/>
<dbReference type="PANTHER" id="PTHR43788:SF8">
    <property type="entry name" value="DNA-BINDING PROTEIN SMUBP-2"/>
    <property type="match status" value="1"/>
</dbReference>
<dbReference type="GO" id="GO:0043139">
    <property type="term" value="F:5'-3' DNA helicase activity"/>
    <property type="evidence" value="ECO:0007669"/>
    <property type="project" value="TreeGrafter"/>
</dbReference>
<keyword evidence="9" id="KW-0694">RNA-binding</keyword>
<keyword evidence="10" id="KW-0539">Nucleus</keyword>
<comment type="caution">
    <text evidence="15">The sequence shown here is derived from an EMBL/GenBank/DDBJ whole genome shotgun (WGS) entry which is preliminary data.</text>
</comment>
<dbReference type="OMA" id="TIIHGPP"/>
<dbReference type="InterPro" id="IPR041679">
    <property type="entry name" value="DNA2/NAM7-like_C"/>
</dbReference>
<dbReference type="GO" id="GO:0005634">
    <property type="term" value="C:nucleus"/>
    <property type="evidence" value="ECO:0007669"/>
    <property type="project" value="UniProtKB-SubCell"/>
</dbReference>
<sequence length="704" mass="79822">MSDTNLESWIAKTQKLIKLDYEEELEQNRVQCEKYSLKALEKSGFAIRKLVVTNTRIAFGRQLYQLAVPEEKKEEINLTTFGIGNGDIVIVTTQSETGSKLSGVVLKMGRTNLEVAFDPSLRELEIFDQAEYFNLIKIANDVTYRRLKATVDDMYKYSLKTYLIRMLFDNEPLLEPLTVLPPYEPYLAEEANVNEDDGIVWFNQNLNESQREAISFALHQRHLAVIHGPPGTGKTTTLTEVILQLVTRRQKVFCFAPSNVAVDNIFKQLLNASQALCSRFKLKKPFNFVRLGHPARVDDQLKNYALDQVVMHSDSSVVSDLRAELDQKMKSGGGGWSSRARRGELKELRQQIAQYESKAFKESLKDADVIFATLTSATLNGQLKYLVDGFEGGRDAFMFDVAIVDECAQALEAAAWIPLSHAKKCILAGDHQQLPATVVSQTAQDQGLGISLIERVVHNLYASCPEKVIRMLTIQYRMNHLIMDWPSEFFYQGRLIAGESVRDRRLLPSKLGKTSEPLPVIRLIDTIGCDMYELELDDSLSKGNKYEADIVCLYIRSLLDAGIAPTEIDIISAADYLVDMEQFDDLKIELKGKTTTASSKEATKNQKKERKNRNYNKKDPIKAKIPLKNVNLETSKTNRLTPEQIRQQLETFMGDNDNFELKLPETLNSFERRMVHEICDEFGLTHESVGEHPNRQLIITKSAN</sequence>
<dbReference type="SMART" id="SM00393">
    <property type="entry name" value="R3H"/>
    <property type="match status" value="1"/>
</dbReference>
<dbReference type="Proteomes" id="UP001142055">
    <property type="component" value="Chromosome 2"/>
</dbReference>
<dbReference type="GO" id="GO:0005737">
    <property type="term" value="C:cytoplasm"/>
    <property type="evidence" value="ECO:0007669"/>
    <property type="project" value="UniProtKB-SubCell"/>
</dbReference>
<dbReference type="AlphaFoldDB" id="A0A9Q0MAK4"/>
<keyword evidence="4" id="KW-0963">Cytoplasm</keyword>
<evidence type="ECO:0000256" key="9">
    <source>
        <dbReference type="ARBA" id="ARBA00022884"/>
    </source>
</evidence>
<dbReference type="InterPro" id="IPR048761">
    <property type="entry name" value="SMUBP-2_HCS1_1B"/>
</dbReference>
<evidence type="ECO:0000256" key="6">
    <source>
        <dbReference type="ARBA" id="ARBA00022801"/>
    </source>
</evidence>
<feature type="region of interest" description="Disordered" evidence="13">
    <location>
        <begin position="594"/>
        <end position="618"/>
    </location>
</feature>
<dbReference type="Gene3D" id="2.40.30.270">
    <property type="match status" value="1"/>
</dbReference>
<reference evidence="15" key="1">
    <citation type="submission" date="2022-12" db="EMBL/GenBank/DDBJ databases">
        <title>Genome assemblies of Blomia tropicalis.</title>
        <authorList>
            <person name="Cui Y."/>
        </authorList>
    </citation>
    <scope>NUCLEOTIDE SEQUENCE</scope>
    <source>
        <tissue evidence="15">Adult mites</tissue>
    </source>
</reference>
<dbReference type="GO" id="GO:0016787">
    <property type="term" value="F:hydrolase activity"/>
    <property type="evidence" value="ECO:0007669"/>
    <property type="project" value="UniProtKB-KW"/>
</dbReference>
<keyword evidence="5" id="KW-0547">Nucleotide-binding</keyword>
<dbReference type="EMBL" id="JAPWDV010000002">
    <property type="protein sequence ID" value="KAJ6220175.1"/>
    <property type="molecule type" value="Genomic_DNA"/>
</dbReference>
<comment type="similarity">
    <text evidence="3">Belongs to the DNA2/NAM7 helicase family.</text>
</comment>
<comment type="catalytic activity">
    <reaction evidence="11">
        <text>ATP + H2O = ADP + phosphate + H(+)</text>
        <dbReference type="Rhea" id="RHEA:13065"/>
        <dbReference type="ChEBI" id="CHEBI:15377"/>
        <dbReference type="ChEBI" id="CHEBI:15378"/>
        <dbReference type="ChEBI" id="CHEBI:30616"/>
        <dbReference type="ChEBI" id="CHEBI:43474"/>
        <dbReference type="ChEBI" id="CHEBI:456216"/>
        <dbReference type="EC" id="3.6.4.12"/>
    </reaction>
    <physiologicalReaction direction="left-to-right" evidence="11">
        <dbReference type="Rhea" id="RHEA:13066"/>
    </physiologicalReaction>
</comment>
<organism evidence="15 16">
    <name type="scientific">Blomia tropicalis</name>
    <name type="common">Mite</name>
    <dbReference type="NCBI Taxonomy" id="40697"/>
    <lineage>
        <taxon>Eukaryota</taxon>
        <taxon>Metazoa</taxon>
        <taxon>Ecdysozoa</taxon>
        <taxon>Arthropoda</taxon>
        <taxon>Chelicerata</taxon>
        <taxon>Arachnida</taxon>
        <taxon>Acari</taxon>
        <taxon>Acariformes</taxon>
        <taxon>Sarcoptiformes</taxon>
        <taxon>Astigmata</taxon>
        <taxon>Glycyphagoidea</taxon>
        <taxon>Echimyopodidae</taxon>
        <taxon>Blomia</taxon>
    </lineage>
</organism>
<evidence type="ECO:0000256" key="11">
    <source>
        <dbReference type="ARBA" id="ARBA00048432"/>
    </source>
</evidence>
<feature type="domain" description="R3H" evidence="14">
    <location>
        <begin position="639"/>
        <end position="703"/>
    </location>
</feature>
<keyword evidence="6" id="KW-0378">Hydrolase</keyword>
<name>A0A9Q0MAK4_BLOTA</name>
<dbReference type="InterPro" id="IPR001374">
    <property type="entry name" value="R3H_dom"/>
</dbReference>
<dbReference type="PROSITE" id="PS51061">
    <property type="entry name" value="R3H"/>
    <property type="match status" value="1"/>
</dbReference>
<evidence type="ECO:0000256" key="2">
    <source>
        <dbReference type="ARBA" id="ARBA00004496"/>
    </source>
</evidence>
<keyword evidence="8" id="KW-0067">ATP-binding</keyword>